<organism evidence="1 2">
    <name type="scientific">Vibrio scophthalmi LMG 19158</name>
    <dbReference type="NCBI Taxonomy" id="870967"/>
    <lineage>
        <taxon>Bacteria</taxon>
        <taxon>Pseudomonadati</taxon>
        <taxon>Pseudomonadota</taxon>
        <taxon>Gammaproteobacteria</taxon>
        <taxon>Vibrionales</taxon>
        <taxon>Vibrionaceae</taxon>
        <taxon>Vibrio</taxon>
    </lineage>
</organism>
<reference evidence="1 2" key="1">
    <citation type="journal article" date="2012" name="Int. J. Syst. Evol. Microbiol.">
        <title>Vibrio caribbeanicus sp. nov., isolated from the marine sponge Scleritoderma cyanea.</title>
        <authorList>
            <person name="Hoffmann M."/>
            <person name="Monday S.R."/>
            <person name="Allard M.W."/>
            <person name="Strain E.A."/>
            <person name="Whittaker P."/>
            <person name="Naum M."/>
            <person name="McCarthy P.J."/>
            <person name="Lopez J.V."/>
            <person name="Fischer M."/>
            <person name="Brown E.W."/>
        </authorList>
    </citation>
    <scope>NUCLEOTIDE SEQUENCE [LARGE SCALE GENOMIC DNA]</scope>
    <source>
        <strain evidence="1 2">LMG 19158</strain>
    </source>
</reference>
<comment type="caution">
    <text evidence="1">The sequence shown here is derived from an EMBL/GenBank/DDBJ whole genome shotgun (WGS) entry which is preliminary data.</text>
</comment>
<dbReference type="AlphaFoldDB" id="F9RQA3"/>
<dbReference type="eggNOG" id="ENOG5030TNV">
    <property type="taxonomic scope" value="Bacteria"/>
</dbReference>
<sequence>MQQKLISSPYLLGAIYSSEPQQDGDVTATLWLIEHQARYFQKGK</sequence>
<evidence type="ECO:0000313" key="1">
    <source>
        <dbReference type="EMBL" id="EGU34569.1"/>
    </source>
</evidence>
<protein>
    <submittedName>
        <fullName evidence="1">Uncharacterized protein</fullName>
    </submittedName>
</protein>
<proteinExistence type="predicted"/>
<dbReference type="Proteomes" id="UP000004349">
    <property type="component" value="Unassembled WGS sequence"/>
</dbReference>
<gene>
    <name evidence="1" type="ORF">VIS19158_13262</name>
</gene>
<accession>F9RQA3</accession>
<name>F9RQA3_9VIBR</name>
<dbReference type="EMBL" id="AFWE01000159">
    <property type="protein sequence ID" value="EGU34569.1"/>
    <property type="molecule type" value="Genomic_DNA"/>
</dbReference>
<evidence type="ECO:0000313" key="2">
    <source>
        <dbReference type="Proteomes" id="UP000004349"/>
    </source>
</evidence>